<accession>A0A150SJE6</accession>
<feature type="region of interest" description="Disordered" evidence="1">
    <location>
        <begin position="391"/>
        <end position="427"/>
    </location>
</feature>
<dbReference type="InterPro" id="IPR005135">
    <property type="entry name" value="Endo/exonuclease/phosphatase"/>
</dbReference>
<protein>
    <recommendedName>
        <fullName evidence="2">Endonuclease/exonuclease/phosphatase domain-containing protein</fullName>
    </recommendedName>
</protein>
<dbReference type="EMBL" id="JEMB01000932">
    <property type="protein sequence ID" value="KYF92328.1"/>
    <property type="molecule type" value="Genomic_DNA"/>
</dbReference>
<dbReference type="Gene3D" id="3.60.10.10">
    <property type="entry name" value="Endonuclease/exonuclease/phosphatase"/>
    <property type="match status" value="1"/>
</dbReference>
<evidence type="ECO:0000259" key="2">
    <source>
        <dbReference type="Pfam" id="PF03372"/>
    </source>
</evidence>
<dbReference type="Pfam" id="PF03372">
    <property type="entry name" value="Exo_endo_phos"/>
    <property type="match status" value="1"/>
</dbReference>
<reference evidence="3 4" key="1">
    <citation type="submission" date="2014-02" db="EMBL/GenBank/DDBJ databases">
        <title>The small core and large imbalanced accessory genome model reveals a collaborative survival strategy of Sorangium cellulosum strains in nature.</title>
        <authorList>
            <person name="Han K."/>
            <person name="Peng R."/>
            <person name="Blom J."/>
            <person name="Li Y.-Z."/>
        </authorList>
    </citation>
    <scope>NUCLEOTIDE SEQUENCE [LARGE SCALE GENOMIC DNA]</scope>
    <source>
        <strain evidence="3 4">So0011-07</strain>
    </source>
</reference>
<feature type="domain" description="Endonuclease/exonuclease/phosphatase" evidence="2">
    <location>
        <begin position="6"/>
        <end position="316"/>
    </location>
</feature>
<dbReference type="Proteomes" id="UP000075635">
    <property type="component" value="Unassembled WGS sequence"/>
</dbReference>
<sequence>MKIFFWNTQHLSGNTHKGALFSQLLAKRDVDIVLLAEVLQVMEEGFKTKDLEMLGRKIDAKYKMAENLLAQLLKDPSVAKPTGVLPRNVDRDTVLSRHVDATKKSMEETQLGFAKAVAMKEASSINLVVADSYGDSRYGTHDRAKQLQYAWWVSPTLVSFDRPECSLLRTGINSARQVACLKFRDLLLCWVHAPSKGPARASFSRKYLNAALSTVIAVAGDKPWILIGDINLPPIEVLGSDCKVTSGFSWDSPKTMAGRDRTCEKSSHCFIPVSLKDGPKYYCYCPGKATRGNAVLDYMFSSIDGLAVTAVDIGPDVMKDFGVDHLPLLVELPNEFFAKSLDAFMNPLQSNAVSQELSRQDMMPEGEIIKKEKKADASVFRMIGAGTNKTEKKMDVETSGIKGDGMVKTENDMVDESERYEESKDTN</sequence>
<dbReference type="InterPro" id="IPR036691">
    <property type="entry name" value="Endo/exonu/phosph_ase_sf"/>
</dbReference>
<feature type="compositionally biased region" description="Basic and acidic residues" evidence="1">
    <location>
        <begin position="405"/>
        <end position="427"/>
    </location>
</feature>
<proteinExistence type="predicted"/>
<dbReference type="AlphaFoldDB" id="A0A150SJE6"/>
<dbReference type="SUPFAM" id="SSF56219">
    <property type="entry name" value="DNase I-like"/>
    <property type="match status" value="1"/>
</dbReference>
<comment type="caution">
    <text evidence="3">The sequence shown here is derived from an EMBL/GenBank/DDBJ whole genome shotgun (WGS) entry which is preliminary data.</text>
</comment>
<evidence type="ECO:0000313" key="3">
    <source>
        <dbReference type="EMBL" id="KYF92328.1"/>
    </source>
</evidence>
<gene>
    <name evidence="3" type="ORF">BE17_36165</name>
</gene>
<dbReference type="GO" id="GO:0003824">
    <property type="term" value="F:catalytic activity"/>
    <property type="evidence" value="ECO:0007669"/>
    <property type="project" value="InterPro"/>
</dbReference>
<organism evidence="3 4">
    <name type="scientific">Sorangium cellulosum</name>
    <name type="common">Polyangium cellulosum</name>
    <dbReference type="NCBI Taxonomy" id="56"/>
    <lineage>
        <taxon>Bacteria</taxon>
        <taxon>Pseudomonadati</taxon>
        <taxon>Myxococcota</taxon>
        <taxon>Polyangia</taxon>
        <taxon>Polyangiales</taxon>
        <taxon>Polyangiaceae</taxon>
        <taxon>Sorangium</taxon>
    </lineage>
</organism>
<evidence type="ECO:0000256" key="1">
    <source>
        <dbReference type="SAM" id="MobiDB-lite"/>
    </source>
</evidence>
<name>A0A150SJE6_SORCE</name>
<evidence type="ECO:0000313" key="4">
    <source>
        <dbReference type="Proteomes" id="UP000075635"/>
    </source>
</evidence>